<dbReference type="PANTHER" id="PTHR43731">
    <property type="entry name" value="RHOMBOID PROTEASE"/>
    <property type="match status" value="1"/>
</dbReference>
<dbReference type="InterPro" id="IPR050925">
    <property type="entry name" value="Rhomboid_protease_S54"/>
</dbReference>
<reference evidence="10" key="1">
    <citation type="journal article" date="2019" name="Int. J. Syst. Evol. Microbiol.">
        <title>The Global Catalogue of Microorganisms (GCM) 10K type strain sequencing project: providing services to taxonomists for standard genome sequencing and annotation.</title>
        <authorList>
            <consortium name="The Broad Institute Genomics Platform"/>
            <consortium name="The Broad Institute Genome Sequencing Center for Infectious Disease"/>
            <person name="Wu L."/>
            <person name="Ma J."/>
        </authorList>
    </citation>
    <scope>NUCLEOTIDE SEQUENCE [LARGE SCALE GENOMIC DNA]</scope>
    <source>
        <strain evidence="10">CECT 7956</strain>
    </source>
</reference>
<gene>
    <name evidence="9" type="ORF">ACFOOI_18975</name>
</gene>
<sequence length="205" mass="23361">MSINIILIIAIVAVSLFAFKDSNLMYKLIHNPFKVSRYKEYYRLLTSGFIHADYLHLFLNMYAMYLFGGAVEAYFSYYFGALANIYFIGLFVLGVIVANIPDFLQKKDQPYYNSLGASGGVSSIVFASIILSPLTKLMLFPIPIPMPAYIFAMVYVAYSVYMDKRQSDNVNHMAHLWGGLWGVVFMVLVYPDSLKNFFTQISESF</sequence>
<accession>A0ABV7YZL3</accession>
<protein>
    <submittedName>
        <fullName evidence="9">Rhomboid family intramembrane serine protease</fullName>
        <ecNumber evidence="9">3.4.21.-</ecNumber>
    </submittedName>
</protein>
<evidence type="ECO:0000256" key="7">
    <source>
        <dbReference type="SAM" id="Phobius"/>
    </source>
</evidence>
<dbReference type="SUPFAM" id="SSF144091">
    <property type="entry name" value="Rhomboid-like"/>
    <property type="match status" value="1"/>
</dbReference>
<evidence type="ECO:0000256" key="4">
    <source>
        <dbReference type="ARBA" id="ARBA00022801"/>
    </source>
</evidence>
<keyword evidence="10" id="KW-1185">Reference proteome</keyword>
<proteinExistence type="inferred from homology"/>
<keyword evidence="5 7" id="KW-1133">Transmembrane helix</keyword>
<dbReference type="GO" id="GO:0006508">
    <property type="term" value="P:proteolysis"/>
    <property type="evidence" value="ECO:0007669"/>
    <property type="project" value="UniProtKB-KW"/>
</dbReference>
<dbReference type="InterPro" id="IPR022764">
    <property type="entry name" value="Peptidase_S54_rhomboid_dom"/>
</dbReference>
<keyword evidence="9" id="KW-0645">Protease</keyword>
<feature type="transmembrane region" description="Helical" evidence="7">
    <location>
        <begin position="77"/>
        <end position="100"/>
    </location>
</feature>
<evidence type="ECO:0000256" key="3">
    <source>
        <dbReference type="ARBA" id="ARBA00022692"/>
    </source>
</evidence>
<keyword evidence="3 7" id="KW-0812">Transmembrane</keyword>
<keyword evidence="6 7" id="KW-0472">Membrane</keyword>
<dbReference type="Pfam" id="PF01694">
    <property type="entry name" value="Rhomboid"/>
    <property type="match status" value="1"/>
</dbReference>
<evidence type="ECO:0000256" key="6">
    <source>
        <dbReference type="ARBA" id="ARBA00023136"/>
    </source>
</evidence>
<comment type="subcellular location">
    <subcellularLocation>
        <location evidence="1">Membrane</location>
        <topology evidence="1">Multi-pass membrane protein</topology>
    </subcellularLocation>
</comment>
<comment type="similarity">
    <text evidence="2">Belongs to the peptidase S54 family.</text>
</comment>
<dbReference type="Proteomes" id="UP001595616">
    <property type="component" value="Unassembled WGS sequence"/>
</dbReference>
<dbReference type="RefSeq" id="WP_379839654.1">
    <property type="nucleotide sequence ID" value="NZ_JBHRYQ010000001.1"/>
</dbReference>
<evidence type="ECO:0000313" key="9">
    <source>
        <dbReference type="EMBL" id="MFC3812754.1"/>
    </source>
</evidence>
<comment type="caution">
    <text evidence="9">The sequence shown here is derived from an EMBL/GenBank/DDBJ whole genome shotgun (WGS) entry which is preliminary data.</text>
</comment>
<dbReference type="GO" id="GO:0008233">
    <property type="term" value="F:peptidase activity"/>
    <property type="evidence" value="ECO:0007669"/>
    <property type="project" value="UniProtKB-KW"/>
</dbReference>
<organism evidence="9 10">
    <name type="scientific">Lacihabitans lacunae</name>
    <dbReference type="NCBI Taxonomy" id="1028214"/>
    <lineage>
        <taxon>Bacteria</taxon>
        <taxon>Pseudomonadati</taxon>
        <taxon>Bacteroidota</taxon>
        <taxon>Cytophagia</taxon>
        <taxon>Cytophagales</taxon>
        <taxon>Leadbetterellaceae</taxon>
        <taxon>Lacihabitans</taxon>
    </lineage>
</organism>
<dbReference type="PANTHER" id="PTHR43731:SF14">
    <property type="entry name" value="PRESENILIN-ASSOCIATED RHOMBOID-LIKE PROTEIN, MITOCHONDRIAL"/>
    <property type="match status" value="1"/>
</dbReference>
<evidence type="ECO:0000259" key="8">
    <source>
        <dbReference type="Pfam" id="PF01694"/>
    </source>
</evidence>
<dbReference type="EC" id="3.4.21.-" evidence="9"/>
<feature type="domain" description="Peptidase S54 rhomboid" evidence="8">
    <location>
        <begin position="39"/>
        <end position="190"/>
    </location>
</feature>
<evidence type="ECO:0000256" key="5">
    <source>
        <dbReference type="ARBA" id="ARBA00022989"/>
    </source>
</evidence>
<feature type="transmembrane region" description="Helical" evidence="7">
    <location>
        <begin position="41"/>
        <end position="65"/>
    </location>
</feature>
<evidence type="ECO:0000256" key="2">
    <source>
        <dbReference type="ARBA" id="ARBA00009045"/>
    </source>
</evidence>
<name>A0ABV7YZL3_9BACT</name>
<feature type="transmembrane region" description="Helical" evidence="7">
    <location>
        <begin position="173"/>
        <end position="190"/>
    </location>
</feature>
<dbReference type="Gene3D" id="1.20.1540.10">
    <property type="entry name" value="Rhomboid-like"/>
    <property type="match status" value="1"/>
</dbReference>
<feature type="transmembrane region" description="Helical" evidence="7">
    <location>
        <begin position="137"/>
        <end position="161"/>
    </location>
</feature>
<evidence type="ECO:0000256" key="1">
    <source>
        <dbReference type="ARBA" id="ARBA00004141"/>
    </source>
</evidence>
<dbReference type="EMBL" id="JBHRYQ010000001">
    <property type="protein sequence ID" value="MFC3812754.1"/>
    <property type="molecule type" value="Genomic_DNA"/>
</dbReference>
<evidence type="ECO:0000313" key="10">
    <source>
        <dbReference type="Proteomes" id="UP001595616"/>
    </source>
</evidence>
<feature type="transmembrane region" description="Helical" evidence="7">
    <location>
        <begin position="112"/>
        <end position="131"/>
    </location>
</feature>
<keyword evidence="4 9" id="KW-0378">Hydrolase</keyword>
<feature type="transmembrane region" description="Helical" evidence="7">
    <location>
        <begin position="6"/>
        <end position="29"/>
    </location>
</feature>
<dbReference type="InterPro" id="IPR035952">
    <property type="entry name" value="Rhomboid-like_sf"/>
</dbReference>